<proteinExistence type="predicted"/>
<sequence>MISSTNNTDTNAATSVFSASVSKTKVDNTYTRYRKDKDKNYITAASSLLTMNVSTDNEIPKQSSGNKCQLTKSLHQYQISLAMANLISSLRFTLLLKDMLRILQQSRYHKINPIGDIFEDNERNYAKMLDGYGLRSAPNNETLMDPCTSLHLTQISIKMNICRTKDCNTIPRILIQSEQMSGVGIGNGFCRRTGRVPQLYPLYHPRIF</sequence>
<protein>
    <submittedName>
        <fullName evidence="1">Uncharacterized protein</fullName>
    </submittedName>
</protein>
<dbReference type="EMBL" id="JAGRRH010000024">
    <property type="protein sequence ID" value="KAG7343292.1"/>
    <property type="molecule type" value="Genomic_DNA"/>
</dbReference>
<comment type="caution">
    <text evidence="1">The sequence shown here is derived from an EMBL/GenBank/DDBJ whole genome shotgun (WGS) entry which is preliminary data.</text>
</comment>
<evidence type="ECO:0000313" key="2">
    <source>
        <dbReference type="Proteomes" id="UP000693970"/>
    </source>
</evidence>
<dbReference type="AlphaFoldDB" id="A0A9K3KGK6"/>
<reference evidence="1" key="1">
    <citation type="journal article" date="2021" name="Sci. Rep.">
        <title>Diploid genomic architecture of Nitzschia inconspicua, an elite biomass production diatom.</title>
        <authorList>
            <person name="Oliver A."/>
            <person name="Podell S."/>
            <person name="Pinowska A."/>
            <person name="Traller J.C."/>
            <person name="Smith S.R."/>
            <person name="McClure R."/>
            <person name="Beliaev A."/>
            <person name="Bohutskyi P."/>
            <person name="Hill E.A."/>
            <person name="Rabines A."/>
            <person name="Zheng H."/>
            <person name="Allen L.Z."/>
            <person name="Kuo A."/>
            <person name="Grigoriev I.V."/>
            <person name="Allen A.E."/>
            <person name="Hazlebeck D."/>
            <person name="Allen E.E."/>
        </authorList>
    </citation>
    <scope>NUCLEOTIDE SEQUENCE</scope>
    <source>
        <strain evidence="1">Hildebrandi</strain>
    </source>
</reference>
<organism evidence="1 2">
    <name type="scientific">Nitzschia inconspicua</name>
    <dbReference type="NCBI Taxonomy" id="303405"/>
    <lineage>
        <taxon>Eukaryota</taxon>
        <taxon>Sar</taxon>
        <taxon>Stramenopiles</taxon>
        <taxon>Ochrophyta</taxon>
        <taxon>Bacillariophyta</taxon>
        <taxon>Bacillariophyceae</taxon>
        <taxon>Bacillariophycidae</taxon>
        <taxon>Bacillariales</taxon>
        <taxon>Bacillariaceae</taxon>
        <taxon>Nitzschia</taxon>
    </lineage>
</organism>
<dbReference type="Proteomes" id="UP000693970">
    <property type="component" value="Unassembled WGS sequence"/>
</dbReference>
<accession>A0A9K3KGK6</accession>
<reference evidence="1" key="2">
    <citation type="submission" date="2021-04" db="EMBL/GenBank/DDBJ databases">
        <authorList>
            <person name="Podell S."/>
        </authorList>
    </citation>
    <scope>NUCLEOTIDE SEQUENCE</scope>
    <source>
        <strain evidence="1">Hildebrandi</strain>
    </source>
</reference>
<gene>
    <name evidence="1" type="ORF">IV203_021237</name>
</gene>
<keyword evidence="2" id="KW-1185">Reference proteome</keyword>
<evidence type="ECO:0000313" key="1">
    <source>
        <dbReference type="EMBL" id="KAG7343292.1"/>
    </source>
</evidence>
<name>A0A9K3KGK6_9STRA</name>